<feature type="transmembrane region" description="Helical" evidence="9">
    <location>
        <begin position="111"/>
        <end position="134"/>
    </location>
</feature>
<feature type="transmembrane region" description="Helical" evidence="9">
    <location>
        <begin position="289"/>
        <end position="308"/>
    </location>
</feature>
<keyword evidence="6 9" id="KW-0472">Membrane</keyword>
<dbReference type="InterPro" id="IPR020846">
    <property type="entry name" value="MFS_dom"/>
</dbReference>
<keyword evidence="4 9" id="KW-0812">Transmembrane</keyword>
<feature type="transmembrane region" description="Helical" evidence="9">
    <location>
        <begin position="176"/>
        <end position="194"/>
    </location>
</feature>
<evidence type="ECO:0000256" key="3">
    <source>
        <dbReference type="ARBA" id="ARBA00022475"/>
    </source>
</evidence>
<evidence type="ECO:0000256" key="7">
    <source>
        <dbReference type="ARBA" id="ARBA00038075"/>
    </source>
</evidence>
<evidence type="ECO:0000259" key="10">
    <source>
        <dbReference type="PROSITE" id="PS50850"/>
    </source>
</evidence>
<evidence type="ECO:0000256" key="5">
    <source>
        <dbReference type="ARBA" id="ARBA00022989"/>
    </source>
</evidence>
<reference evidence="11 12" key="1">
    <citation type="journal article" date="2019" name="Int. J. Syst. Evol. Microbiol.">
        <title>The Global Catalogue of Microorganisms (GCM) 10K type strain sequencing project: providing services to taxonomists for standard genome sequencing and annotation.</title>
        <authorList>
            <consortium name="The Broad Institute Genomics Platform"/>
            <consortium name="The Broad Institute Genome Sequencing Center for Infectious Disease"/>
            <person name="Wu L."/>
            <person name="Ma J."/>
        </authorList>
    </citation>
    <scope>NUCLEOTIDE SEQUENCE [LARGE SCALE GENOMIC DNA]</scope>
    <source>
        <strain evidence="11 12">JCM 10696</strain>
    </source>
</reference>
<evidence type="ECO:0000256" key="9">
    <source>
        <dbReference type="SAM" id="Phobius"/>
    </source>
</evidence>
<organism evidence="11 12">
    <name type="scientific">Actinocorallia libanotica</name>
    <dbReference type="NCBI Taxonomy" id="46162"/>
    <lineage>
        <taxon>Bacteria</taxon>
        <taxon>Bacillati</taxon>
        <taxon>Actinomycetota</taxon>
        <taxon>Actinomycetes</taxon>
        <taxon>Streptosporangiales</taxon>
        <taxon>Thermomonosporaceae</taxon>
        <taxon>Actinocorallia</taxon>
    </lineage>
</organism>
<dbReference type="Proteomes" id="UP001500665">
    <property type="component" value="Unassembled WGS sequence"/>
</dbReference>
<dbReference type="InterPro" id="IPR011701">
    <property type="entry name" value="MFS"/>
</dbReference>
<comment type="caution">
    <text evidence="11">The sequence shown here is derived from an EMBL/GenBank/DDBJ whole genome shotgun (WGS) entry which is preliminary data.</text>
</comment>
<dbReference type="PROSITE" id="PS50850">
    <property type="entry name" value="MFS"/>
    <property type="match status" value="1"/>
</dbReference>
<dbReference type="PANTHER" id="PTHR23513">
    <property type="entry name" value="INTEGRAL MEMBRANE EFFLUX PROTEIN-RELATED"/>
    <property type="match status" value="1"/>
</dbReference>
<dbReference type="Gene3D" id="1.20.1250.20">
    <property type="entry name" value="MFS general substrate transporter like domains"/>
    <property type="match status" value="2"/>
</dbReference>
<evidence type="ECO:0000256" key="8">
    <source>
        <dbReference type="ARBA" id="ARBA00040914"/>
    </source>
</evidence>
<dbReference type="NCBIfam" id="NF007792">
    <property type="entry name" value="PRK10489.1"/>
    <property type="match status" value="1"/>
</dbReference>
<proteinExistence type="inferred from homology"/>
<feature type="transmembrane region" description="Helical" evidence="9">
    <location>
        <begin position="381"/>
        <end position="402"/>
    </location>
</feature>
<dbReference type="EMBL" id="BAAAHH010000027">
    <property type="protein sequence ID" value="GAA0962077.1"/>
    <property type="molecule type" value="Genomic_DNA"/>
</dbReference>
<dbReference type="CDD" id="cd06173">
    <property type="entry name" value="MFS_MefA_like"/>
    <property type="match status" value="1"/>
</dbReference>
<feature type="transmembrane region" description="Helical" evidence="9">
    <location>
        <begin position="86"/>
        <end position="105"/>
    </location>
</feature>
<evidence type="ECO:0000256" key="4">
    <source>
        <dbReference type="ARBA" id="ARBA00022692"/>
    </source>
</evidence>
<gene>
    <name evidence="11" type="primary">entS</name>
    <name evidence="11" type="ORF">GCM10009550_55580</name>
</gene>
<protein>
    <recommendedName>
        <fullName evidence="8">Multidrug efflux pump Tap</fullName>
    </recommendedName>
</protein>
<evidence type="ECO:0000256" key="1">
    <source>
        <dbReference type="ARBA" id="ARBA00004429"/>
    </source>
</evidence>
<feature type="transmembrane region" description="Helical" evidence="9">
    <location>
        <begin position="52"/>
        <end position="74"/>
    </location>
</feature>
<feature type="transmembrane region" description="Helical" evidence="9">
    <location>
        <begin position="21"/>
        <end position="40"/>
    </location>
</feature>
<evidence type="ECO:0000313" key="12">
    <source>
        <dbReference type="Proteomes" id="UP001500665"/>
    </source>
</evidence>
<evidence type="ECO:0000256" key="2">
    <source>
        <dbReference type="ARBA" id="ARBA00022448"/>
    </source>
</evidence>
<evidence type="ECO:0000256" key="6">
    <source>
        <dbReference type="ARBA" id="ARBA00023136"/>
    </source>
</evidence>
<dbReference type="PANTHER" id="PTHR23513:SF9">
    <property type="entry name" value="ENTEROBACTIN EXPORTER ENTS"/>
    <property type="match status" value="1"/>
</dbReference>
<sequence>MRLRNFVLDTSPLRESPPFRAIFIARTVSLLGIGMAAVALSDQVYDLTGSSFGVAVTVMVMSLTMLLGSLAGGVVADRMDRRPLIIASRSAAGLGFVGLAANAFLDEPSVWAVYACVAWNGLANGVSTTALMAATPTLVRPRQLPAAGTLISLTGHIGSVVAPFFGGVVIALWNPAWAYTVTAVSTALTVLLLVRVGPLPPKRGGGGEDATSLGAAFRFAVRHPTVGGLLAMGAVTALFSVPTVLFPEFVDERFGGDEMVLGLLYTAPAVGAMIVSMTSGWIGGTRRPGLVLLGAAFTGGLATIGFGLSGALPVALVMLAVTGAAGIVYEVLEYSLVQHHTPDGLRGRINGVLNAEDTAGRVLAGAEAAALARWFNPGGAAVVNGAVCAVAALLLAVCVPGLRRATLAREEADTTS</sequence>
<feature type="domain" description="Major facilitator superfamily (MFS) profile" evidence="10">
    <location>
        <begin position="18"/>
        <end position="403"/>
    </location>
</feature>
<dbReference type="RefSeq" id="WP_344243940.1">
    <property type="nucleotide sequence ID" value="NZ_BAAAHH010000027.1"/>
</dbReference>
<keyword evidence="5 9" id="KW-1133">Transmembrane helix</keyword>
<feature type="transmembrane region" description="Helical" evidence="9">
    <location>
        <begin position="146"/>
        <end position="170"/>
    </location>
</feature>
<comment type="subcellular location">
    <subcellularLocation>
        <location evidence="1">Cell inner membrane</location>
        <topology evidence="1">Multi-pass membrane protein</topology>
    </subcellularLocation>
</comment>
<evidence type="ECO:0000313" key="11">
    <source>
        <dbReference type="EMBL" id="GAA0962077.1"/>
    </source>
</evidence>
<keyword evidence="2" id="KW-0813">Transport</keyword>
<name>A0ABN1RR63_9ACTN</name>
<dbReference type="InterPro" id="IPR036259">
    <property type="entry name" value="MFS_trans_sf"/>
</dbReference>
<keyword evidence="12" id="KW-1185">Reference proteome</keyword>
<feature type="transmembrane region" description="Helical" evidence="9">
    <location>
        <begin position="226"/>
        <end position="247"/>
    </location>
</feature>
<comment type="similarity">
    <text evidence="7">Belongs to the major facilitator superfamily. Drug:H(+) antiporter-3 (DHA3) (TC 2.A.1.21) family.</text>
</comment>
<feature type="transmembrane region" description="Helical" evidence="9">
    <location>
        <begin position="259"/>
        <end position="282"/>
    </location>
</feature>
<dbReference type="Pfam" id="PF07690">
    <property type="entry name" value="MFS_1"/>
    <property type="match status" value="1"/>
</dbReference>
<dbReference type="SUPFAM" id="SSF103473">
    <property type="entry name" value="MFS general substrate transporter"/>
    <property type="match status" value="1"/>
</dbReference>
<accession>A0ABN1RR63</accession>
<keyword evidence="3" id="KW-1003">Cell membrane</keyword>